<organism evidence="3 4">
    <name type="scientific">Cladorrhinum samala</name>
    <dbReference type="NCBI Taxonomy" id="585594"/>
    <lineage>
        <taxon>Eukaryota</taxon>
        <taxon>Fungi</taxon>
        <taxon>Dikarya</taxon>
        <taxon>Ascomycota</taxon>
        <taxon>Pezizomycotina</taxon>
        <taxon>Sordariomycetes</taxon>
        <taxon>Sordariomycetidae</taxon>
        <taxon>Sordariales</taxon>
        <taxon>Podosporaceae</taxon>
        <taxon>Cladorrhinum</taxon>
    </lineage>
</organism>
<evidence type="ECO:0000313" key="3">
    <source>
        <dbReference type="EMBL" id="KAK4462565.1"/>
    </source>
</evidence>
<accession>A0AAV9HP16</accession>
<proteinExistence type="predicted"/>
<dbReference type="InterPro" id="IPR014720">
    <property type="entry name" value="dsRBD_dom"/>
</dbReference>
<protein>
    <recommendedName>
        <fullName evidence="2">DRBM domain-containing protein</fullName>
    </recommendedName>
</protein>
<gene>
    <name evidence="3" type="ORF">QBC42DRAFT_267497</name>
</gene>
<comment type="caution">
    <text evidence="3">The sequence shown here is derived from an EMBL/GenBank/DDBJ whole genome shotgun (WGS) entry which is preliminary data.</text>
</comment>
<dbReference type="EMBL" id="MU864970">
    <property type="protein sequence ID" value="KAK4462565.1"/>
    <property type="molecule type" value="Genomic_DNA"/>
</dbReference>
<feature type="compositionally biased region" description="Basic and acidic residues" evidence="1">
    <location>
        <begin position="101"/>
        <end position="110"/>
    </location>
</feature>
<dbReference type="AlphaFoldDB" id="A0AAV9HP16"/>
<evidence type="ECO:0000259" key="2">
    <source>
        <dbReference type="Pfam" id="PF00035"/>
    </source>
</evidence>
<dbReference type="Gene3D" id="3.30.160.20">
    <property type="match status" value="1"/>
</dbReference>
<feature type="compositionally biased region" description="Acidic residues" evidence="1">
    <location>
        <begin position="115"/>
        <end position="124"/>
    </location>
</feature>
<evidence type="ECO:0000313" key="4">
    <source>
        <dbReference type="Proteomes" id="UP001321749"/>
    </source>
</evidence>
<evidence type="ECO:0000256" key="1">
    <source>
        <dbReference type="SAM" id="MobiDB-lite"/>
    </source>
</evidence>
<name>A0AAV9HP16_9PEZI</name>
<sequence length="124" mass="13742">MLLVPGVKLEYRDLPGGKKDKDSGGELFVVGVFLNGWGEENVRLGVGSARSKKEAGQRAAQMAMENKKMMKKFSERKQKFLAARIEQKREAQVAGESLEDGEIKEQKREAQGAGEDLEDGEVEE</sequence>
<feature type="domain" description="DRBM" evidence="2">
    <location>
        <begin position="26"/>
        <end position="66"/>
    </location>
</feature>
<feature type="region of interest" description="Disordered" evidence="1">
    <location>
        <begin position="90"/>
        <end position="124"/>
    </location>
</feature>
<reference evidence="3" key="1">
    <citation type="journal article" date="2023" name="Mol. Phylogenet. Evol.">
        <title>Genome-scale phylogeny and comparative genomics of the fungal order Sordariales.</title>
        <authorList>
            <person name="Hensen N."/>
            <person name="Bonometti L."/>
            <person name="Westerberg I."/>
            <person name="Brannstrom I.O."/>
            <person name="Guillou S."/>
            <person name="Cros-Aarteil S."/>
            <person name="Calhoun S."/>
            <person name="Haridas S."/>
            <person name="Kuo A."/>
            <person name="Mondo S."/>
            <person name="Pangilinan J."/>
            <person name="Riley R."/>
            <person name="LaButti K."/>
            <person name="Andreopoulos B."/>
            <person name="Lipzen A."/>
            <person name="Chen C."/>
            <person name="Yan M."/>
            <person name="Daum C."/>
            <person name="Ng V."/>
            <person name="Clum A."/>
            <person name="Steindorff A."/>
            <person name="Ohm R.A."/>
            <person name="Martin F."/>
            <person name="Silar P."/>
            <person name="Natvig D.O."/>
            <person name="Lalanne C."/>
            <person name="Gautier V."/>
            <person name="Ament-Velasquez S.L."/>
            <person name="Kruys A."/>
            <person name="Hutchinson M.I."/>
            <person name="Powell A.J."/>
            <person name="Barry K."/>
            <person name="Miller A.N."/>
            <person name="Grigoriev I.V."/>
            <person name="Debuchy R."/>
            <person name="Gladieux P."/>
            <person name="Hiltunen Thoren M."/>
            <person name="Johannesson H."/>
        </authorList>
    </citation>
    <scope>NUCLEOTIDE SEQUENCE</scope>
    <source>
        <strain evidence="3">PSN324</strain>
    </source>
</reference>
<reference evidence="3" key="2">
    <citation type="submission" date="2023-06" db="EMBL/GenBank/DDBJ databases">
        <authorList>
            <consortium name="Lawrence Berkeley National Laboratory"/>
            <person name="Mondo S.J."/>
            <person name="Hensen N."/>
            <person name="Bonometti L."/>
            <person name="Westerberg I."/>
            <person name="Brannstrom I.O."/>
            <person name="Guillou S."/>
            <person name="Cros-Aarteil S."/>
            <person name="Calhoun S."/>
            <person name="Haridas S."/>
            <person name="Kuo A."/>
            <person name="Pangilinan J."/>
            <person name="Riley R."/>
            <person name="Labutti K."/>
            <person name="Andreopoulos B."/>
            <person name="Lipzen A."/>
            <person name="Chen C."/>
            <person name="Yanf M."/>
            <person name="Daum C."/>
            <person name="Ng V."/>
            <person name="Clum A."/>
            <person name="Steindorff A."/>
            <person name="Ohm R."/>
            <person name="Martin F."/>
            <person name="Silar P."/>
            <person name="Natvig D."/>
            <person name="Lalanne C."/>
            <person name="Gautier V."/>
            <person name="Ament-Velasquez S.L."/>
            <person name="Kruys A."/>
            <person name="Hutchinson M.I."/>
            <person name="Powell A.J."/>
            <person name="Barry K."/>
            <person name="Miller A.N."/>
            <person name="Grigoriev I.V."/>
            <person name="Debuchy R."/>
            <person name="Gladieux P."/>
            <person name="Thoren M.H."/>
            <person name="Johannesson H."/>
        </authorList>
    </citation>
    <scope>NUCLEOTIDE SEQUENCE</scope>
    <source>
        <strain evidence="3">PSN324</strain>
    </source>
</reference>
<dbReference type="Pfam" id="PF00035">
    <property type="entry name" value="dsrm"/>
    <property type="match status" value="1"/>
</dbReference>
<dbReference type="Proteomes" id="UP001321749">
    <property type="component" value="Unassembled WGS sequence"/>
</dbReference>
<keyword evidence="4" id="KW-1185">Reference proteome</keyword>
<dbReference type="SUPFAM" id="SSF54768">
    <property type="entry name" value="dsRNA-binding domain-like"/>
    <property type="match status" value="1"/>
</dbReference>